<dbReference type="PROSITE" id="PS00194">
    <property type="entry name" value="THIOREDOXIN_1"/>
    <property type="match status" value="1"/>
</dbReference>
<dbReference type="AlphaFoldDB" id="A0AAW1P3V3"/>
<dbReference type="Proteomes" id="UP001489004">
    <property type="component" value="Unassembled WGS sequence"/>
</dbReference>
<comment type="caution">
    <text evidence="4">The sequence shown here is derived from an EMBL/GenBank/DDBJ whole genome shotgun (WGS) entry which is preliminary data.</text>
</comment>
<feature type="compositionally biased region" description="Basic and acidic residues" evidence="2">
    <location>
        <begin position="178"/>
        <end position="234"/>
    </location>
</feature>
<feature type="region of interest" description="Disordered" evidence="2">
    <location>
        <begin position="670"/>
        <end position="708"/>
    </location>
</feature>
<dbReference type="EMBL" id="JALJOR010000021">
    <property type="protein sequence ID" value="KAK9803419.1"/>
    <property type="molecule type" value="Genomic_DNA"/>
</dbReference>
<dbReference type="PRINTS" id="PR00421">
    <property type="entry name" value="THIOREDOXIN"/>
</dbReference>
<proteinExistence type="predicted"/>
<dbReference type="InterPro" id="IPR036249">
    <property type="entry name" value="Thioredoxin-like_sf"/>
</dbReference>
<feature type="compositionally biased region" description="Low complexity" evidence="2">
    <location>
        <begin position="262"/>
        <end position="277"/>
    </location>
</feature>
<feature type="region of interest" description="Disordered" evidence="2">
    <location>
        <begin position="178"/>
        <end position="277"/>
    </location>
</feature>
<reference evidence="4 5" key="1">
    <citation type="journal article" date="2024" name="Nat. Commun.">
        <title>Phylogenomics reveals the evolutionary origins of lichenization in chlorophyte algae.</title>
        <authorList>
            <person name="Puginier C."/>
            <person name="Libourel C."/>
            <person name="Otte J."/>
            <person name="Skaloud P."/>
            <person name="Haon M."/>
            <person name="Grisel S."/>
            <person name="Petersen M."/>
            <person name="Berrin J.G."/>
            <person name="Delaux P.M."/>
            <person name="Dal Grande F."/>
            <person name="Keller J."/>
        </authorList>
    </citation>
    <scope>NUCLEOTIDE SEQUENCE [LARGE SCALE GENOMIC DNA]</scope>
    <source>
        <strain evidence="4 5">SAG 2043</strain>
    </source>
</reference>
<sequence length="729" mass="74553">MSTQFKRSLQVVEEAEAAVAEHQTARGRTDSEWYQAVGKTVAVLAEVEDGIAKMKIKAQEKDPAKQLFGKSMSEKVLALAARFDKVHSAAQELHAKVKPLGEAALAAERDAAAKAQREVEERRQSEAEALRKVEQEQAAAAKKLQLAEEEEKRKVTEARLRREAARKAALDEKLRAAEAGRKEKADAEAAKRAEAEAARKQALEDKKVDDAKKKQEAIDKARATIEAHKAKQEAARQPAAPSAAPTPAPAVPAAPAAPPATPAAANSARLAAEPATPAVRAPDSAAAAAAATPAATPAAASTSQAAALAAALVALAPAATTPAPATPSAASSGGGGAGGGGGGYLLPPGQVIKLTMGGSELRSILQAAQQTNQLAVVDFSASWCGPCRMMAPVLERLAVDYTGRVVFVAIDAEATAQNRQLTAEAAVRGFPTFQLYQAMARVAEFSGARPEAAFRATIEQHLPPQAAGTVSEAVAAAVRDLQQHIAPAEFLTAVRLLATFAGNVVQNPDDLRYRRVRKDNERFRAALGSKQGGIECVKALGFFEIVEAGQEVMVMQTVPSDLAQVKANLDAIAAAGAVPAGPAAPPATPATPHLEMSTTGTGQAVATPAAPARNPDSNPGAAGPAQRGLLPGSGAAVGAQLLAASQAGSDPQPAAVVALAARLAAMLSGAQPATPTAPPAAAPAAGAAPAAPAVPASPAGQQRELSEEELIQMAIEQSLRDEEEASKGA</sequence>
<dbReference type="CDD" id="cd09212">
    <property type="entry name" value="PUB"/>
    <property type="match status" value="1"/>
</dbReference>
<dbReference type="PANTHER" id="PTHR46115">
    <property type="entry name" value="THIOREDOXIN-LIKE PROTEIN 1"/>
    <property type="match status" value="1"/>
</dbReference>
<evidence type="ECO:0000256" key="2">
    <source>
        <dbReference type="SAM" id="MobiDB-lite"/>
    </source>
</evidence>
<dbReference type="SMART" id="SM00580">
    <property type="entry name" value="PUG"/>
    <property type="match status" value="1"/>
</dbReference>
<evidence type="ECO:0000313" key="4">
    <source>
        <dbReference type="EMBL" id="KAK9803419.1"/>
    </source>
</evidence>
<dbReference type="CDD" id="cd02947">
    <property type="entry name" value="TRX_family"/>
    <property type="match status" value="1"/>
</dbReference>
<dbReference type="InterPro" id="IPR013766">
    <property type="entry name" value="Thioredoxin_domain"/>
</dbReference>
<organism evidence="4 5">
    <name type="scientific">[Myrmecia] bisecta</name>
    <dbReference type="NCBI Taxonomy" id="41462"/>
    <lineage>
        <taxon>Eukaryota</taxon>
        <taxon>Viridiplantae</taxon>
        <taxon>Chlorophyta</taxon>
        <taxon>core chlorophytes</taxon>
        <taxon>Trebouxiophyceae</taxon>
        <taxon>Trebouxiales</taxon>
        <taxon>Trebouxiaceae</taxon>
        <taxon>Myrmecia</taxon>
    </lineage>
</organism>
<accession>A0AAW1P3V3</accession>
<evidence type="ECO:0000259" key="3">
    <source>
        <dbReference type="PROSITE" id="PS51352"/>
    </source>
</evidence>
<gene>
    <name evidence="4" type="ORF">WJX72_009876</name>
</gene>
<dbReference type="PROSITE" id="PS51352">
    <property type="entry name" value="THIOREDOXIN_2"/>
    <property type="match status" value="1"/>
</dbReference>
<dbReference type="Gene3D" id="3.40.30.10">
    <property type="entry name" value="Glutaredoxin"/>
    <property type="match status" value="1"/>
</dbReference>
<evidence type="ECO:0000256" key="1">
    <source>
        <dbReference type="ARBA" id="ARBA00023157"/>
    </source>
</evidence>
<feature type="domain" description="Thioredoxin" evidence="3">
    <location>
        <begin position="317"/>
        <end position="463"/>
    </location>
</feature>
<dbReference type="SUPFAM" id="SSF143503">
    <property type="entry name" value="PUG domain-like"/>
    <property type="match status" value="1"/>
</dbReference>
<dbReference type="SUPFAM" id="SSF52833">
    <property type="entry name" value="Thioredoxin-like"/>
    <property type="match status" value="1"/>
</dbReference>
<name>A0AAW1P3V3_9CHLO</name>
<dbReference type="Pfam" id="PF09409">
    <property type="entry name" value="PUB"/>
    <property type="match status" value="1"/>
</dbReference>
<protein>
    <recommendedName>
        <fullName evidence="3">Thioredoxin domain-containing protein</fullName>
    </recommendedName>
</protein>
<feature type="compositionally biased region" description="Low complexity" evidence="2">
    <location>
        <begin position="682"/>
        <end position="699"/>
    </location>
</feature>
<dbReference type="InterPro" id="IPR036339">
    <property type="entry name" value="PUB-like_dom_sf"/>
</dbReference>
<feature type="compositionally biased region" description="Pro residues" evidence="2">
    <location>
        <begin position="244"/>
        <end position="261"/>
    </location>
</feature>
<dbReference type="Gene3D" id="1.20.58.2190">
    <property type="match status" value="1"/>
</dbReference>
<keyword evidence="5" id="KW-1185">Reference proteome</keyword>
<evidence type="ECO:0000313" key="5">
    <source>
        <dbReference type="Proteomes" id="UP001489004"/>
    </source>
</evidence>
<keyword evidence="1" id="KW-1015">Disulfide bond</keyword>
<dbReference type="InterPro" id="IPR017937">
    <property type="entry name" value="Thioredoxin_CS"/>
</dbReference>
<dbReference type="InterPro" id="IPR018997">
    <property type="entry name" value="PUB_domain"/>
</dbReference>
<dbReference type="InterPro" id="IPR003903">
    <property type="entry name" value="UIM_dom"/>
</dbReference>
<feature type="region of interest" description="Disordered" evidence="2">
    <location>
        <begin position="579"/>
        <end position="629"/>
    </location>
</feature>
<dbReference type="Pfam" id="PF00085">
    <property type="entry name" value="Thioredoxin"/>
    <property type="match status" value="1"/>
</dbReference>
<dbReference type="PROSITE" id="PS50330">
    <property type="entry name" value="UIM"/>
    <property type="match status" value="1"/>
</dbReference>